<gene>
    <name evidence="2" type="ORF">EWV63_07780</name>
</gene>
<dbReference type="Pfam" id="PF01609">
    <property type="entry name" value="DDE_Tnp_1"/>
    <property type="match status" value="1"/>
</dbReference>
<sequence length="164" mass="18515">MSKNGGKKGDEQGFDGNKKIKGRKRHIVVDTLGLILNCFVSAANLADVKAVSTVLEPVLEVVVRLEKVLADGAYQGEIKARLEAAHQCVLEIVPKLGEGFVVAPWRWIVERTLSWLDKSRRLCRDYEELPENHEGAVYIAMIRLMLRRLTDNQRRRAKKAPVRA</sequence>
<accession>A0A552AQE2</accession>
<organism evidence="2 3">
    <name type="scientific">Microcystis aeruginosa Ma_OC_H_19870700_S124</name>
    <dbReference type="NCBI Taxonomy" id="2486262"/>
    <lineage>
        <taxon>Bacteria</taxon>
        <taxon>Bacillati</taxon>
        <taxon>Cyanobacteriota</taxon>
        <taxon>Cyanophyceae</taxon>
        <taxon>Oscillatoriophycideae</taxon>
        <taxon>Chroococcales</taxon>
        <taxon>Microcystaceae</taxon>
        <taxon>Microcystis</taxon>
    </lineage>
</organism>
<protein>
    <recommendedName>
        <fullName evidence="1">Transposase IS4-like domain-containing protein</fullName>
    </recommendedName>
</protein>
<comment type="caution">
    <text evidence="2">The sequence shown here is derived from an EMBL/GenBank/DDBJ whole genome shotgun (WGS) entry which is preliminary data.</text>
</comment>
<dbReference type="GO" id="GO:0003677">
    <property type="term" value="F:DNA binding"/>
    <property type="evidence" value="ECO:0007669"/>
    <property type="project" value="InterPro"/>
</dbReference>
<proteinExistence type="predicted"/>
<evidence type="ECO:0000259" key="1">
    <source>
        <dbReference type="Pfam" id="PF01609"/>
    </source>
</evidence>
<dbReference type="InterPro" id="IPR002559">
    <property type="entry name" value="Transposase_11"/>
</dbReference>
<dbReference type="AlphaFoldDB" id="A0A552AQE2"/>
<name>A0A552AQE2_MICAE</name>
<dbReference type="Proteomes" id="UP000316280">
    <property type="component" value="Unassembled WGS sequence"/>
</dbReference>
<dbReference type="GO" id="GO:0004803">
    <property type="term" value="F:transposase activity"/>
    <property type="evidence" value="ECO:0007669"/>
    <property type="project" value="InterPro"/>
</dbReference>
<evidence type="ECO:0000313" key="2">
    <source>
        <dbReference type="EMBL" id="TRT87691.1"/>
    </source>
</evidence>
<dbReference type="PANTHER" id="PTHR30007:SF0">
    <property type="entry name" value="TRANSPOSASE"/>
    <property type="match status" value="1"/>
</dbReference>
<feature type="domain" description="Transposase IS4-like" evidence="1">
    <location>
        <begin position="8"/>
        <end position="144"/>
    </location>
</feature>
<dbReference type="PANTHER" id="PTHR30007">
    <property type="entry name" value="PHP DOMAIN PROTEIN"/>
    <property type="match status" value="1"/>
</dbReference>
<evidence type="ECO:0000313" key="3">
    <source>
        <dbReference type="Proteomes" id="UP000316280"/>
    </source>
</evidence>
<dbReference type="EMBL" id="SFBR01000067">
    <property type="protein sequence ID" value="TRT87691.1"/>
    <property type="molecule type" value="Genomic_DNA"/>
</dbReference>
<dbReference type="GO" id="GO:0006313">
    <property type="term" value="P:DNA transposition"/>
    <property type="evidence" value="ECO:0007669"/>
    <property type="project" value="InterPro"/>
</dbReference>
<reference evidence="2 3" key="1">
    <citation type="submission" date="2019-01" db="EMBL/GenBank/DDBJ databases">
        <title>Coherence of Microcystis species and biogeography revealed through population genomics.</title>
        <authorList>
            <person name="Perez-Carrascal O.M."/>
            <person name="Terrat Y."/>
            <person name="Giani A."/>
            <person name="Fortin N."/>
            <person name="Tromas N."/>
            <person name="Shapiro B.J."/>
        </authorList>
    </citation>
    <scope>NUCLEOTIDE SEQUENCE [LARGE SCALE GENOMIC DNA]</scope>
    <source>
        <strain evidence="2">Ma_OC_H_19870700_S124</strain>
    </source>
</reference>